<proteinExistence type="predicted"/>
<accession>A0AAE1GYD9</accession>
<comment type="caution">
    <text evidence="1">The sequence shown here is derived from an EMBL/GenBank/DDBJ whole genome shotgun (WGS) entry which is preliminary data.</text>
</comment>
<keyword evidence="2" id="KW-1185">Reference proteome</keyword>
<dbReference type="AlphaFoldDB" id="A0AAE1GYD9"/>
<gene>
    <name evidence="1" type="ORF">KUF71_021120</name>
</gene>
<reference evidence="1" key="2">
    <citation type="journal article" date="2023" name="BMC Genomics">
        <title>Pest status, molecular evolution, and epigenetic factors derived from the genome assembly of Frankliniella fusca, a thysanopteran phytovirus vector.</title>
        <authorList>
            <person name="Catto M.A."/>
            <person name="Labadie P.E."/>
            <person name="Jacobson A.L."/>
            <person name="Kennedy G.G."/>
            <person name="Srinivasan R."/>
            <person name="Hunt B.G."/>
        </authorList>
    </citation>
    <scope>NUCLEOTIDE SEQUENCE</scope>
    <source>
        <strain evidence="1">PL_HMW_Pooled</strain>
    </source>
</reference>
<evidence type="ECO:0000313" key="1">
    <source>
        <dbReference type="EMBL" id="KAK3911339.1"/>
    </source>
</evidence>
<sequence>MEKLFVVVKNHESGKLCIRDASDLYILNADYTRCKKWVPTNNFDKKAVYGIPFKQNMIVHSLLAIHENPDKLQEKIDNREIRNSRRYSVDQTRIPMSKLKLLEGSSAGAQMSTKCTGNCDMVSFLKQELSLAHERIRTLESERSQVLLKLDKNLSSIAAKIQCQMG</sequence>
<name>A0AAE1GYD9_9NEOP</name>
<evidence type="ECO:0000313" key="2">
    <source>
        <dbReference type="Proteomes" id="UP001219518"/>
    </source>
</evidence>
<protein>
    <submittedName>
        <fullName evidence="1">Peptide chain release factor 1</fullName>
    </submittedName>
</protein>
<dbReference type="EMBL" id="JAHWGI010000259">
    <property type="protein sequence ID" value="KAK3911339.1"/>
    <property type="molecule type" value="Genomic_DNA"/>
</dbReference>
<dbReference type="Proteomes" id="UP001219518">
    <property type="component" value="Unassembled WGS sequence"/>
</dbReference>
<organism evidence="1 2">
    <name type="scientific">Frankliniella fusca</name>
    <dbReference type="NCBI Taxonomy" id="407009"/>
    <lineage>
        <taxon>Eukaryota</taxon>
        <taxon>Metazoa</taxon>
        <taxon>Ecdysozoa</taxon>
        <taxon>Arthropoda</taxon>
        <taxon>Hexapoda</taxon>
        <taxon>Insecta</taxon>
        <taxon>Pterygota</taxon>
        <taxon>Neoptera</taxon>
        <taxon>Paraneoptera</taxon>
        <taxon>Thysanoptera</taxon>
        <taxon>Terebrantia</taxon>
        <taxon>Thripoidea</taxon>
        <taxon>Thripidae</taxon>
        <taxon>Frankliniella</taxon>
    </lineage>
</organism>
<reference evidence="1" key="1">
    <citation type="submission" date="2021-07" db="EMBL/GenBank/DDBJ databases">
        <authorList>
            <person name="Catto M.A."/>
            <person name="Jacobson A."/>
            <person name="Kennedy G."/>
            <person name="Labadie P."/>
            <person name="Hunt B.G."/>
            <person name="Srinivasan R."/>
        </authorList>
    </citation>
    <scope>NUCLEOTIDE SEQUENCE</scope>
    <source>
        <strain evidence="1">PL_HMW_Pooled</strain>
        <tissue evidence="1">Head</tissue>
    </source>
</reference>